<sequence>MEHRWIKCPYCEHVFKITEKQITNNARFGCPQCKKHNAGSIETTPEGVLIGISKENAKFLYVRE</sequence>
<dbReference type="EMBL" id="LAZR01000732">
    <property type="protein sequence ID" value="KKN59268.1"/>
    <property type="molecule type" value="Genomic_DNA"/>
</dbReference>
<name>A0A0F9V0C0_9ZZZZ</name>
<comment type="caution">
    <text evidence="1">The sequence shown here is derived from an EMBL/GenBank/DDBJ whole genome shotgun (WGS) entry which is preliminary data.</text>
</comment>
<evidence type="ECO:0000313" key="1">
    <source>
        <dbReference type="EMBL" id="KKN59268.1"/>
    </source>
</evidence>
<organism evidence="1">
    <name type="scientific">marine sediment metagenome</name>
    <dbReference type="NCBI Taxonomy" id="412755"/>
    <lineage>
        <taxon>unclassified sequences</taxon>
        <taxon>metagenomes</taxon>
        <taxon>ecological metagenomes</taxon>
    </lineage>
</organism>
<proteinExistence type="predicted"/>
<dbReference type="AlphaFoldDB" id="A0A0F9V0C0"/>
<reference evidence="1" key="1">
    <citation type="journal article" date="2015" name="Nature">
        <title>Complex archaea that bridge the gap between prokaryotes and eukaryotes.</title>
        <authorList>
            <person name="Spang A."/>
            <person name="Saw J.H."/>
            <person name="Jorgensen S.L."/>
            <person name="Zaremba-Niedzwiedzka K."/>
            <person name="Martijn J."/>
            <person name="Lind A.E."/>
            <person name="van Eijk R."/>
            <person name="Schleper C."/>
            <person name="Guy L."/>
            <person name="Ettema T.J."/>
        </authorList>
    </citation>
    <scope>NUCLEOTIDE SEQUENCE</scope>
</reference>
<protein>
    <submittedName>
        <fullName evidence="1">Uncharacterized protein</fullName>
    </submittedName>
</protein>
<accession>A0A0F9V0C0</accession>
<gene>
    <name evidence="1" type="ORF">LCGC14_0543670</name>
</gene>